<dbReference type="GO" id="GO:0016197">
    <property type="term" value="P:endosomal transport"/>
    <property type="evidence" value="ECO:0000318"/>
    <property type="project" value="GO_Central"/>
</dbReference>
<dbReference type="SMART" id="SM00027">
    <property type="entry name" value="EH"/>
    <property type="match status" value="1"/>
</dbReference>
<feature type="compositionally biased region" description="Polar residues" evidence="1">
    <location>
        <begin position="243"/>
        <end position="273"/>
    </location>
</feature>
<dbReference type="GO" id="GO:0005886">
    <property type="term" value="C:plasma membrane"/>
    <property type="evidence" value="ECO:0000318"/>
    <property type="project" value="GO_Central"/>
</dbReference>
<feature type="region of interest" description="Disordered" evidence="1">
    <location>
        <begin position="242"/>
        <end position="278"/>
    </location>
</feature>
<dbReference type="CDD" id="cd00052">
    <property type="entry name" value="EH"/>
    <property type="match status" value="1"/>
</dbReference>
<dbReference type="Pfam" id="PF12763">
    <property type="entry name" value="EH"/>
    <property type="match status" value="1"/>
</dbReference>
<name>A0A2C9WEI0_MANES</name>
<dbReference type="EMBL" id="CM004388">
    <property type="protein sequence ID" value="OAY57671.1"/>
    <property type="molecule type" value="Genomic_DNA"/>
</dbReference>
<dbReference type="GO" id="GO:0005737">
    <property type="term" value="C:cytoplasm"/>
    <property type="evidence" value="ECO:0000318"/>
    <property type="project" value="GO_Central"/>
</dbReference>
<dbReference type="GO" id="GO:0030674">
    <property type="term" value="F:protein-macromolecule adaptor activity"/>
    <property type="evidence" value="ECO:0000318"/>
    <property type="project" value="GO_Central"/>
</dbReference>
<dbReference type="STRING" id="3983.A0A2C9WEI0"/>
<gene>
    <name evidence="3" type="ORF">MANES_02G114700</name>
</gene>
<dbReference type="PROSITE" id="PS50031">
    <property type="entry name" value="EH"/>
    <property type="match status" value="1"/>
</dbReference>
<feature type="region of interest" description="Disordered" evidence="1">
    <location>
        <begin position="356"/>
        <end position="378"/>
    </location>
</feature>
<evidence type="ECO:0000259" key="2">
    <source>
        <dbReference type="PROSITE" id="PS50031"/>
    </source>
</evidence>
<dbReference type="InterPro" id="IPR000261">
    <property type="entry name" value="EH_dom"/>
</dbReference>
<dbReference type="Gene3D" id="1.10.238.10">
    <property type="entry name" value="EF-hand"/>
    <property type="match status" value="1"/>
</dbReference>
<evidence type="ECO:0000256" key="1">
    <source>
        <dbReference type="SAM" id="MobiDB-lite"/>
    </source>
</evidence>
<feature type="region of interest" description="Disordered" evidence="1">
    <location>
        <begin position="123"/>
        <end position="146"/>
    </location>
</feature>
<evidence type="ECO:0000313" key="3">
    <source>
        <dbReference type="EMBL" id="OAY57671.1"/>
    </source>
</evidence>
<feature type="compositionally biased region" description="Polar residues" evidence="1">
    <location>
        <begin position="164"/>
        <end position="177"/>
    </location>
</feature>
<dbReference type="PANTHER" id="PTHR11216:SF161">
    <property type="entry name" value="CALCIUM-BINDING EF HAND FAMILY PROTEIN"/>
    <property type="match status" value="1"/>
</dbReference>
<dbReference type="AlphaFoldDB" id="A0A2C9WEI0"/>
<proteinExistence type="predicted"/>
<dbReference type="InterPro" id="IPR011992">
    <property type="entry name" value="EF-hand-dom_pair"/>
</dbReference>
<reference evidence="3" key="1">
    <citation type="submission" date="2016-02" db="EMBL/GenBank/DDBJ databases">
        <title>WGS assembly of Manihot esculenta.</title>
        <authorList>
            <person name="Bredeson J.V."/>
            <person name="Prochnik S.E."/>
            <person name="Lyons J.B."/>
            <person name="Schmutz J."/>
            <person name="Grimwood J."/>
            <person name="Vrebalov J."/>
            <person name="Bart R.S."/>
            <person name="Amuge T."/>
            <person name="Ferguson M.E."/>
            <person name="Green R."/>
            <person name="Putnam N."/>
            <person name="Stites J."/>
            <person name="Rounsley S."/>
            <person name="Rokhsar D.S."/>
        </authorList>
    </citation>
    <scope>NUCLEOTIDE SEQUENCE [LARGE SCALE GENOMIC DNA]</scope>
    <source>
        <tissue evidence="3">Leaf</tissue>
    </source>
</reference>
<accession>A0A2C9WEI0</accession>
<feature type="domain" description="EH" evidence="2">
    <location>
        <begin position="285"/>
        <end position="377"/>
    </location>
</feature>
<organism evidence="3">
    <name type="scientific">Manihot esculenta</name>
    <name type="common">Cassava</name>
    <name type="synonym">Jatropha manihot</name>
    <dbReference type="NCBI Taxonomy" id="3983"/>
    <lineage>
        <taxon>Eukaryota</taxon>
        <taxon>Viridiplantae</taxon>
        <taxon>Streptophyta</taxon>
        <taxon>Embryophyta</taxon>
        <taxon>Tracheophyta</taxon>
        <taxon>Spermatophyta</taxon>
        <taxon>Magnoliopsida</taxon>
        <taxon>eudicotyledons</taxon>
        <taxon>Gunneridae</taxon>
        <taxon>Pentapetalae</taxon>
        <taxon>rosids</taxon>
        <taxon>fabids</taxon>
        <taxon>Malpighiales</taxon>
        <taxon>Euphorbiaceae</taxon>
        <taxon>Crotonoideae</taxon>
        <taxon>Manihoteae</taxon>
        <taxon>Manihot</taxon>
    </lineage>
</organism>
<dbReference type="GO" id="GO:0006897">
    <property type="term" value="P:endocytosis"/>
    <property type="evidence" value="ECO:0000318"/>
    <property type="project" value="GO_Central"/>
</dbReference>
<dbReference type="PANTHER" id="PTHR11216">
    <property type="entry name" value="EH DOMAIN"/>
    <property type="match status" value="1"/>
</dbReference>
<dbReference type="SUPFAM" id="SSF47473">
    <property type="entry name" value="EF-hand"/>
    <property type="match status" value="1"/>
</dbReference>
<sequence length="430" mass="46479">MLANQQKVGFLGQQEFYNFLKLVTVAQSKHELTPYGEGSIVGTASAKIPAPQINLAVTSTPKAAAPALQMDGITSVASQSIGIRLQQMPGNASTKHQYFPSQQNQFVRPQQSLPPNSVFHTPEVRASGPMTQNEGRGVSPPSIQDGFGLTASGLMHYVRPRPQLTTEQTPSSTSNPQGAAAASYQSASKDSKISGNEFASASLFGDVFSATSSQPAQRASSAVSSTSSLLVSLRINPSCVGPQPSSTFSQQAVGEQSTGRQTRPVATQGSAVTHSGFPVGARNSDSMFMQVDMDRDGKITGEQAGNLFLSWTLPREILKQVWDLSDQANDSMLSLREFCIALYLIERYREGPPAAAAIPPRPPVQYADEKPPPQQKPKVPVLKKHLVDQLSQEEQDSLNSKLLIKRHFLIFFMHSMCKPLRILILATICK</sequence>
<feature type="region of interest" description="Disordered" evidence="1">
    <location>
        <begin position="164"/>
        <end position="186"/>
    </location>
</feature>
<protein>
    <recommendedName>
        <fullName evidence="2">EH domain-containing protein</fullName>
    </recommendedName>
</protein>